<keyword evidence="2" id="KW-1185">Reference proteome</keyword>
<dbReference type="Pfam" id="PF10076">
    <property type="entry name" value="Phage_Mu_Gp48"/>
    <property type="match status" value="2"/>
</dbReference>
<organism evidence="1 2">
    <name type="scientific">Brevibacillus borstelensis AK1</name>
    <dbReference type="NCBI Taxonomy" id="1300222"/>
    <lineage>
        <taxon>Bacteria</taxon>
        <taxon>Bacillati</taxon>
        <taxon>Bacillota</taxon>
        <taxon>Bacilli</taxon>
        <taxon>Bacillales</taxon>
        <taxon>Paenibacillaceae</taxon>
        <taxon>Brevibacillus</taxon>
    </lineage>
</organism>
<name>M8DED7_9BACL</name>
<gene>
    <name evidence="1" type="ORF">I532_03830</name>
</gene>
<dbReference type="EMBL" id="APBN01000001">
    <property type="protein sequence ID" value="EMT54704.1"/>
    <property type="molecule type" value="Genomic_DNA"/>
</dbReference>
<sequence length="218" mass="24894">MERDIRRDMHDYLPDYYAESVAVSNLMNVEAAEFERLHAAIRDVTDQYSPETATWSLDRWEAIFGLTQNKYAPLTWDVLEANVATFDDLEKYTWDELDIAPFVRQPDVDRRSAIKARMRGTGTATKAMVKSVVESYTNGTVEITEHNDRYAITIKFVSNVGIPPNYESAKAAVLEIIPAHIGVEFTNEYSLWQDVRKTTWGNLANYTWGDVKGGLWNA</sequence>
<dbReference type="AlphaFoldDB" id="M8DED7"/>
<dbReference type="PATRIC" id="fig|1300222.3.peg.805"/>
<evidence type="ECO:0000313" key="2">
    <source>
        <dbReference type="Proteomes" id="UP000012081"/>
    </source>
</evidence>
<reference evidence="1 2" key="1">
    <citation type="submission" date="2013-03" db="EMBL/GenBank/DDBJ databases">
        <title>Assembly of a new bacterial strain Brevibacillus borstelensis AK1.</title>
        <authorList>
            <person name="Rajan I."/>
            <person name="PoliReddy D."/>
            <person name="Sugumar T."/>
            <person name="Rathinam K."/>
            <person name="Alqarawi S."/>
            <person name="Khalil A.B."/>
            <person name="Sivakumar N."/>
        </authorList>
    </citation>
    <scope>NUCLEOTIDE SEQUENCE [LARGE SCALE GENOMIC DNA]</scope>
    <source>
        <strain evidence="1 2">AK1</strain>
    </source>
</reference>
<dbReference type="OrthoDB" id="1629754at2"/>
<dbReference type="Proteomes" id="UP000012081">
    <property type="component" value="Unassembled WGS sequence"/>
</dbReference>
<evidence type="ECO:0000313" key="1">
    <source>
        <dbReference type="EMBL" id="EMT54704.1"/>
    </source>
</evidence>
<comment type="caution">
    <text evidence="1">The sequence shown here is derived from an EMBL/GenBank/DDBJ whole genome shotgun (WGS) entry which is preliminary data.</text>
</comment>
<dbReference type="STRING" id="1300222.I532_03830"/>
<dbReference type="RefSeq" id="WP_003386510.1">
    <property type="nucleotide sequence ID" value="NZ_APBN01000001.1"/>
</dbReference>
<accession>M8DED7</accession>
<evidence type="ECO:0008006" key="3">
    <source>
        <dbReference type="Google" id="ProtNLM"/>
    </source>
</evidence>
<proteinExistence type="predicted"/>
<protein>
    <recommendedName>
        <fullName evidence="3">Phage portal protein</fullName>
    </recommendedName>
</protein>
<dbReference type="InterPro" id="IPR018755">
    <property type="entry name" value="Phage_Mu_Gp48"/>
</dbReference>